<dbReference type="EMBL" id="HE577332">
    <property type="protein sequence ID" value="CCD03876.1"/>
    <property type="molecule type" value="Genomic_DNA"/>
</dbReference>
<evidence type="ECO:0000313" key="1">
    <source>
        <dbReference type="EMBL" id="CCD03876.1"/>
    </source>
</evidence>
<name>A0A9P1K1M4_9PROT</name>
<dbReference type="AlphaFoldDB" id="A0A9P1K1M4"/>
<gene>
    <name evidence="1" type="ORF">AZOBR_p50106</name>
</gene>
<sequence>MEPGGKVFLKSEWGQIGDDWPCVSFTKKSVGARLTADFKPGRDVLVYVGTTNAEMTEDPAHRGRLISAVVIEPNQVISTGNIVPPEVWRRKLARWGNRWPFSMAVLRAANLLGPPYPDAHDVIPSAYRSFALLRNRGGVVLAEGAEREQVMDLDIAEVTLRLRGDVTRYVEDRKDALTTALDDSVKGEIGRMAQRIIERVQCGGERNVRINPQRFAPNISDLVPMLTRKWQAQEGRCALCDGLLVTRSTNRMLQPSADRKDSGDGAYSEDNVQITHLACNLGKNEYGLPDFLEWLNVVRGMED</sequence>
<evidence type="ECO:0000313" key="2">
    <source>
        <dbReference type="Proteomes" id="UP000007319"/>
    </source>
</evidence>
<dbReference type="Proteomes" id="UP000007319">
    <property type="component" value="Plasmid AZOBR_p5"/>
</dbReference>
<keyword evidence="1" id="KW-0614">Plasmid</keyword>
<dbReference type="KEGG" id="abs:AZOBR_p50106"/>
<geneLocation type="plasmid" evidence="1 2">
    <name>AZOBR_p5</name>
</geneLocation>
<keyword evidence="2" id="KW-1185">Reference proteome</keyword>
<organism evidence="1 2">
    <name type="scientific">Azospirillum baldaniorum</name>
    <dbReference type="NCBI Taxonomy" id="1064539"/>
    <lineage>
        <taxon>Bacteria</taxon>
        <taxon>Pseudomonadati</taxon>
        <taxon>Pseudomonadota</taxon>
        <taxon>Alphaproteobacteria</taxon>
        <taxon>Rhodospirillales</taxon>
        <taxon>Azospirillaceae</taxon>
        <taxon>Azospirillum</taxon>
    </lineage>
</organism>
<accession>A0A9P1K1M4</accession>
<protein>
    <submittedName>
        <fullName evidence="1">Uncharacterized protein</fullName>
    </submittedName>
</protein>
<proteinExistence type="predicted"/>
<reference evidence="1 2" key="1">
    <citation type="journal article" date="2011" name="PLoS Genet.">
        <title>Azospirillum genomes reveal transition of bacteria from aquatic to terrestrial environments.</title>
        <authorList>
            <person name="Wisniewski-Dye F."/>
            <person name="Borziak K."/>
            <person name="Khalsa-Moyers G."/>
            <person name="Alexandre G."/>
            <person name="Sukharnikov L.O."/>
            <person name="Wuichet K."/>
            <person name="Hurst G.B."/>
            <person name="McDonald W.H."/>
            <person name="Robertson J.S."/>
            <person name="Barbe V."/>
            <person name="Calteau A."/>
            <person name="Rouy Z."/>
            <person name="Mangenot S."/>
            <person name="Prigent-Combaret C."/>
            <person name="Normand P."/>
            <person name="Boyer M."/>
            <person name="Siguier P."/>
            <person name="Dessaux Y."/>
            <person name="Elmerich C."/>
            <person name="Condemine G."/>
            <person name="Krishnen G."/>
            <person name="Kennedy I."/>
            <person name="Paterson A.H."/>
            <person name="Gonzalez V."/>
            <person name="Mavingui P."/>
            <person name="Zhulin I.B."/>
        </authorList>
    </citation>
    <scope>NUCLEOTIDE SEQUENCE [LARGE SCALE GENOMIC DNA]</scope>
    <source>
        <strain evidence="1 2">Sp245</strain>
    </source>
</reference>